<evidence type="ECO:0000259" key="6">
    <source>
        <dbReference type="SMART" id="SM00181"/>
    </source>
</evidence>
<keyword evidence="5" id="KW-0732">Signal</keyword>
<keyword evidence="4" id="KW-0812">Transmembrane</keyword>
<keyword evidence="1" id="KW-0677">Repeat</keyword>
<dbReference type="PROSITE" id="PS00010">
    <property type="entry name" value="ASX_HYDROXYL"/>
    <property type="match status" value="1"/>
</dbReference>
<keyword evidence="4" id="KW-0472">Membrane</keyword>
<organism evidence="7 8">
    <name type="scientific">Thalassiosira oceanica</name>
    <name type="common">Marine diatom</name>
    <dbReference type="NCBI Taxonomy" id="159749"/>
    <lineage>
        <taxon>Eukaryota</taxon>
        <taxon>Sar</taxon>
        <taxon>Stramenopiles</taxon>
        <taxon>Ochrophyta</taxon>
        <taxon>Bacillariophyta</taxon>
        <taxon>Coscinodiscophyceae</taxon>
        <taxon>Thalassiosirophycidae</taxon>
        <taxon>Thalassiosirales</taxon>
        <taxon>Thalassiosiraceae</taxon>
        <taxon>Thalassiosira</taxon>
    </lineage>
</organism>
<proteinExistence type="predicted"/>
<evidence type="ECO:0000256" key="4">
    <source>
        <dbReference type="SAM" id="Phobius"/>
    </source>
</evidence>
<evidence type="ECO:0000313" key="8">
    <source>
        <dbReference type="Proteomes" id="UP000266841"/>
    </source>
</evidence>
<evidence type="ECO:0000313" key="7">
    <source>
        <dbReference type="EMBL" id="EJK45231.1"/>
    </source>
</evidence>
<dbReference type="OrthoDB" id="41109at2759"/>
<feature type="domain" description="EGF-like" evidence="6">
    <location>
        <begin position="418"/>
        <end position="473"/>
    </location>
</feature>
<feature type="non-terminal residue" evidence="7">
    <location>
        <position position="860"/>
    </location>
</feature>
<sequence>MITSTSTMLAFFWTVAMCSLIRPTFSAQHCERLSQALHYDQSDAPTGVVDVEINWSGAELHRRVGDHIVSCTVTRLAETAESPGVTKTTDEHGREVVSQCYEVPFTISDVDEWELRMCLPVRIAPNISDDSADAYLEQINKESRNAWELSTSKGPCPSKASTFSCCDEDGQSVEGRQCRSQFSCPSDPCSAETPACDSSAVCRRTASPLARPNHICECPEGSLGNGKSCPRSSRKRLEPKVKYDGATPTEETRRALEAGAICGCNKPTVDVCDGFPKCPGKHEECRVNSAKQPQCACEAGFKHDEKYGCVDETPPILKIRQGYDRESSDVTYLTQGNRYEELGVDIVDDNAEEYHRSLKISYSRPLPQGCLLELAEFYVDYTVATPWTEPEFVRARRTVVIQNVNECKIKVGSEIGTDCPELVARCDVDDGAKCLDLNGSYSCQCPDGTAGDGFKKIESGLMPEGYNGGSGCRDITPPVIRLLGPNPKKFQVGKAGSIQGVLAEENEESVARAETLLALQRSSYGRDLKDMIEATAGAELCATSLKPKSRPGDCIAAYDSTFRGKVDLTSRVVIGEAVQQGPLSWRVPYDVSDDAGNEATTVWRDVEIEEVELADFKQAISAGERSRQRHEIDNAVKQALESERSRVRPRECPVCSNCIAQEGTETPLTANDCTAMCKEEVASALSKASSRNACAASESLPADREQNHLVVQEVLLFLENTIGFSAMMLLLVGCTVTTALYILQRMVVALFYSTGANVRTYYYSIDDEEQDKILMQNVSYYRSPTPSADRRQSASTDGQTGGTPTVPRPPRSSLSSIQRIGNSPYTSPFRTSDGSDNIYQSATPITPRNNVPRESSTRGR</sequence>
<dbReference type="EMBL" id="AGNL01048668">
    <property type="protein sequence ID" value="EJK45231.1"/>
    <property type="molecule type" value="Genomic_DNA"/>
</dbReference>
<keyword evidence="8" id="KW-1185">Reference proteome</keyword>
<feature type="region of interest" description="Disordered" evidence="3">
    <location>
        <begin position="782"/>
        <end position="860"/>
    </location>
</feature>
<feature type="compositionally biased region" description="Polar residues" evidence="3">
    <location>
        <begin position="821"/>
        <end position="854"/>
    </location>
</feature>
<accession>K0R8W4</accession>
<dbReference type="AlphaFoldDB" id="K0R8W4"/>
<feature type="domain" description="EGF-like" evidence="6">
    <location>
        <begin position="271"/>
        <end position="310"/>
    </location>
</feature>
<feature type="compositionally biased region" description="Low complexity" evidence="3">
    <location>
        <begin position="811"/>
        <end position="820"/>
    </location>
</feature>
<dbReference type="SUPFAM" id="SSF57184">
    <property type="entry name" value="Growth factor receptor domain"/>
    <property type="match status" value="1"/>
</dbReference>
<protein>
    <recommendedName>
        <fullName evidence="6">EGF-like domain-containing protein</fullName>
    </recommendedName>
</protein>
<feature type="signal peptide" evidence="5">
    <location>
        <begin position="1"/>
        <end position="26"/>
    </location>
</feature>
<name>K0R8W4_THAOC</name>
<dbReference type="SMART" id="SM00181">
    <property type="entry name" value="EGF"/>
    <property type="match status" value="3"/>
</dbReference>
<reference evidence="7 8" key="1">
    <citation type="journal article" date="2012" name="Genome Biol.">
        <title>Genome and low-iron response of an oceanic diatom adapted to chronic iron limitation.</title>
        <authorList>
            <person name="Lommer M."/>
            <person name="Specht M."/>
            <person name="Roy A.S."/>
            <person name="Kraemer L."/>
            <person name="Andreson R."/>
            <person name="Gutowska M.A."/>
            <person name="Wolf J."/>
            <person name="Bergner S.V."/>
            <person name="Schilhabel M.B."/>
            <person name="Klostermeier U.C."/>
            <person name="Beiko R.G."/>
            <person name="Rosenstiel P."/>
            <person name="Hippler M."/>
            <person name="Laroche J."/>
        </authorList>
    </citation>
    <scope>NUCLEOTIDE SEQUENCE [LARGE SCALE GENOMIC DNA]</scope>
    <source>
        <strain evidence="7 8">CCMP1005</strain>
    </source>
</reference>
<dbReference type="InterPro" id="IPR000742">
    <property type="entry name" value="EGF"/>
</dbReference>
<evidence type="ECO:0000256" key="1">
    <source>
        <dbReference type="ARBA" id="ARBA00022737"/>
    </source>
</evidence>
<gene>
    <name evidence="7" type="ORF">THAOC_36159</name>
</gene>
<evidence type="ECO:0000256" key="5">
    <source>
        <dbReference type="SAM" id="SignalP"/>
    </source>
</evidence>
<evidence type="ECO:0000256" key="3">
    <source>
        <dbReference type="SAM" id="MobiDB-lite"/>
    </source>
</evidence>
<keyword evidence="2" id="KW-1015">Disulfide bond</keyword>
<feature type="chain" id="PRO_5003836100" description="EGF-like domain-containing protein" evidence="5">
    <location>
        <begin position="27"/>
        <end position="860"/>
    </location>
</feature>
<evidence type="ECO:0000256" key="2">
    <source>
        <dbReference type="ARBA" id="ARBA00023157"/>
    </source>
</evidence>
<comment type="caution">
    <text evidence="7">The sequence shown here is derived from an EMBL/GenBank/DDBJ whole genome shotgun (WGS) entry which is preliminary data.</text>
</comment>
<keyword evidence="4" id="KW-1133">Transmembrane helix</keyword>
<feature type="domain" description="EGF-like" evidence="6">
    <location>
        <begin position="188"/>
        <end position="230"/>
    </location>
</feature>
<dbReference type="InterPro" id="IPR009030">
    <property type="entry name" value="Growth_fac_rcpt_cys_sf"/>
</dbReference>
<dbReference type="Proteomes" id="UP000266841">
    <property type="component" value="Unassembled WGS sequence"/>
</dbReference>
<dbReference type="eggNOG" id="ENOG502RY5A">
    <property type="taxonomic scope" value="Eukaryota"/>
</dbReference>
<dbReference type="InterPro" id="IPR000152">
    <property type="entry name" value="EGF-type_Asp/Asn_hydroxyl_site"/>
</dbReference>
<feature type="transmembrane region" description="Helical" evidence="4">
    <location>
        <begin position="722"/>
        <end position="743"/>
    </location>
</feature>